<evidence type="ECO:0000313" key="4">
    <source>
        <dbReference type="Proteomes" id="UP000000589"/>
    </source>
</evidence>
<name>G3XA02_MOUSE</name>
<reference evidence="2 4" key="2">
    <citation type="journal article" date="2011" name="PLoS Biol.">
        <title>Modernizing reference genome assemblies.</title>
        <authorList>
            <person name="Church D.M."/>
            <person name="Schneider V.A."/>
            <person name="Graves T."/>
            <person name="Auger K."/>
            <person name="Cunningham F."/>
            <person name="Bouk N."/>
            <person name="Chen H.C."/>
            <person name="Agarwala R."/>
            <person name="McLaren W.M."/>
            <person name="Ritchie G.R."/>
            <person name="Albracht D."/>
            <person name="Kremitzki M."/>
            <person name="Rock S."/>
            <person name="Kotkiewicz H."/>
            <person name="Kremitzki C."/>
            <person name="Wollam A."/>
            <person name="Trani L."/>
            <person name="Fulton L."/>
            <person name="Fulton R."/>
            <person name="Matthews L."/>
            <person name="Whitehead S."/>
            <person name="Chow W."/>
            <person name="Torrance J."/>
            <person name="Dunn M."/>
            <person name="Harden G."/>
            <person name="Threadgold G."/>
            <person name="Wood J."/>
            <person name="Collins J."/>
            <person name="Heath P."/>
            <person name="Griffiths G."/>
            <person name="Pelan S."/>
            <person name="Grafham D."/>
            <person name="Eichler E.E."/>
            <person name="Weinstock G."/>
            <person name="Mardis E.R."/>
            <person name="Wilson R.K."/>
            <person name="Howe K."/>
            <person name="Flicek P."/>
            <person name="Hubbard T."/>
        </authorList>
    </citation>
    <scope>NUCLEOTIDE SEQUENCE [LARGE SCALE GENOMIC DNA]</scope>
    <source>
        <strain evidence="2 4">C57BL/6J</strain>
    </source>
</reference>
<protein>
    <submittedName>
        <fullName evidence="2">N-sulfoglucosamine sulfohydrolase (sulfamidase)</fullName>
    </submittedName>
</protein>
<dbReference type="Proteomes" id="UP000000589">
    <property type="component" value="Chromosome 11"/>
</dbReference>
<dbReference type="Antibodypedia" id="19766">
    <property type="antibodies" value="231 antibodies from 32 providers"/>
</dbReference>
<evidence type="ECO:0000313" key="2">
    <source>
        <dbReference type="Ensembl" id="ENSMUSP00000115587.2"/>
    </source>
</evidence>
<dbReference type="Bgee" id="ENSMUSG00000005043">
    <property type="expression patterns" value="Expressed in stroma of bone marrow and 168 other cell types or tissues"/>
</dbReference>
<keyword evidence="4" id="KW-1185">Reference proteome</keyword>
<dbReference type="MGI" id="MGI:1350341">
    <property type="gene designation" value="Sgsh"/>
</dbReference>
<proteinExistence type="predicted"/>
<gene>
    <name evidence="2 3" type="primary">Sgsh</name>
</gene>
<reference evidence="2 4" key="1">
    <citation type="journal article" date="2009" name="PLoS Biol.">
        <title>Lineage-specific biology revealed by a finished genome assembly of the mouse.</title>
        <authorList>
            <consortium name="Mouse Genome Sequencing Consortium"/>
            <person name="Church D.M."/>
            <person name="Goodstadt L."/>
            <person name="Hillier L.W."/>
            <person name="Zody M.C."/>
            <person name="Goldstein S."/>
            <person name="She X."/>
            <person name="Bult C.J."/>
            <person name="Agarwala R."/>
            <person name="Cherry J.L."/>
            <person name="DiCuccio M."/>
            <person name="Hlavina W."/>
            <person name="Kapustin Y."/>
            <person name="Meric P."/>
            <person name="Maglott D."/>
            <person name="Birtle Z."/>
            <person name="Marques A.C."/>
            <person name="Graves T."/>
            <person name="Zhou S."/>
            <person name="Teague B."/>
            <person name="Potamousis K."/>
            <person name="Churas C."/>
            <person name="Place M."/>
            <person name="Herschleb J."/>
            <person name="Runnheim R."/>
            <person name="Forrest D."/>
            <person name="Amos-Landgraf J."/>
            <person name="Schwartz D.C."/>
            <person name="Cheng Z."/>
            <person name="Lindblad-Toh K."/>
            <person name="Eichler E.E."/>
            <person name="Ponting C.P."/>
        </authorList>
    </citation>
    <scope>NUCLEOTIDE SEQUENCE [LARGE SCALE GENOMIC DNA]</scope>
    <source>
        <strain evidence="2 4">C57BL/6J</strain>
    </source>
</reference>
<dbReference type="VEuPathDB" id="HostDB:ENSMUSG00000005043"/>
<dbReference type="HOGENOM" id="CLU_2084061_0_0_1"/>
<dbReference type="Ensembl" id="ENSMUST00000136523.8">
    <property type="protein sequence ID" value="ENSMUSP00000115587.2"/>
    <property type="gene ID" value="ENSMUSG00000005043.14"/>
</dbReference>
<feature type="signal peptide" evidence="1">
    <location>
        <begin position="1"/>
        <end position="22"/>
    </location>
</feature>
<accession>G3XA02</accession>
<dbReference type="AlphaFoldDB" id="G3XA02"/>
<evidence type="ECO:0000256" key="1">
    <source>
        <dbReference type="SAM" id="SignalP"/>
    </source>
</evidence>
<keyword evidence="1" id="KW-0732">Signal</keyword>
<reference evidence="2" key="3">
    <citation type="submission" date="2025-08" db="UniProtKB">
        <authorList>
            <consortium name="Ensembl"/>
        </authorList>
    </citation>
    <scope>IDENTIFICATION</scope>
    <source>
        <strain evidence="2">C57BL/6J</strain>
    </source>
</reference>
<sequence>MHCPGLACCTILLVLGLCGAHSRNVLLIVALSSVTPSRLSAAVPRAVPASSPACPSIRMACMGCTRMCITSTLLTRYRAFRCCSTRPECAQASLGRSTWVRRRCIPLTLHSQRRTAL</sequence>
<evidence type="ECO:0000313" key="3">
    <source>
        <dbReference type="MGI" id="MGI:1350341"/>
    </source>
</evidence>
<reference evidence="2" key="4">
    <citation type="submission" date="2025-09" db="UniProtKB">
        <authorList>
            <consortium name="Ensembl"/>
        </authorList>
    </citation>
    <scope>IDENTIFICATION</scope>
    <source>
        <strain evidence="2">C57BL/6J</strain>
    </source>
</reference>
<dbReference type="GeneTree" id="ENSGT00390000013080"/>
<feature type="chain" id="PRO_5015091839" evidence="1">
    <location>
        <begin position="23"/>
        <end position="117"/>
    </location>
</feature>
<dbReference type="AGR" id="MGI:1350341"/>
<organism evidence="2 4">
    <name type="scientific">Mus musculus</name>
    <name type="common">Mouse</name>
    <dbReference type="NCBI Taxonomy" id="10090"/>
    <lineage>
        <taxon>Eukaryota</taxon>
        <taxon>Metazoa</taxon>
        <taxon>Chordata</taxon>
        <taxon>Craniata</taxon>
        <taxon>Vertebrata</taxon>
        <taxon>Euteleostomi</taxon>
        <taxon>Mammalia</taxon>
        <taxon>Eutheria</taxon>
        <taxon>Euarchontoglires</taxon>
        <taxon>Glires</taxon>
        <taxon>Rodentia</taxon>
        <taxon>Myomorpha</taxon>
        <taxon>Muroidea</taxon>
        <taxon>Muridae</taxon>
        <taxon>Murinae</taxon>
        <taxon>Mus</taxon>
        <taxon>Mus</taxon>
    </lineage>
</organism>
<dbReference type="ExpressionAtlas" id="G3XA02">
    <property type="expression patterns" value="baseline and differential"/>
</dbReference>